<evidence type="ECO:0000256" key="1">
    <source>
        <dbReference type="ARBA" id="ARBA00004141"/>
    </source>
</evidence>
<dbReference type="HAMAP" id="MF_01582">
    <property type="entry name" value="Ser_Thr_transp_SstT"/>
    <property type="match status" value="1"/>
</dbReference>
<comment type="catalytic activity">
    <reaction evidence="9">
        <text>L-threonine(in) + Na(+)(in) = L-threonine(out) + Na(+)(out)</text>
        <dbReference type="Rhea" id="RHEA:69999"/>
        <dbReference type="ChEBI" id="CHEBI:29101"/>
        <dbReference type="ChEBI" id="CHEBI:57926"/>
    </reaction>
</comment>
<dbReference type="SUPFAM" id="SSF118215">
    <property type="entry name" value="Proton glutamate symport protein"/>
    <property type="match status" value="1"/>
</dbReference>
<dbReference type="Pfam" id="PF00375">
    <property type="entry name" value="SDF"/>
    <property type="match status" value="1"/>
</dbReference>
<dbReference type="GO" id="GO:0005295">
    <property type="term" value="F:neutral L-amino acid:sodium symporter activity"/>
    <property type="evidence" value="ECO:0007669"/>
    <property type="project" value="TreeGrafter"/>
</dbReference>
<feature type="transmembrane region" description="Helical" evidence="9">
    <location>
        <begin position="352"/>
        <end position="373"/>
    </location>
</feature>
<evidence type="ECO:0000256" key="4">
    <source>
        <dbReference type="ARBA" id="ARBA00022692"/>
    </source>
</evidence>
<dbReference type="PRINTS" id="PR00173">
    <property type="entry name" value="EDTRNSPORT"/>
</dbReference>
<feature type="transmembrane region" description="Helical" evidence="9">
    <location>
        <begin position="77"/>
        <end position="100"/>
    </location>
</feature>
<evidence type="ECO:0000313" key="10">
    <source>
        <dbReference type="EMBL" id="RDL06701.1"/>
    </source>
</evidence>
<dbReference type="GO" id="GO:0015826">
    <property type="term" value="P:threonine transport"/>
    <property type="evidence" value="ECO:0007669"/>
    <property type="project" value="InterPro"/>
</dbReference>
<evidence type="ECO:0000256" key="2">
    <source>
        <dbReference type="ARBA" id="ARBA00022448"/>
    </source>
</evidence>
<keyword evidence="2 9" id="KW-0813">Transport</keyword>
<gene>
    <name evidence="9" type="primary">sstT</name>
    <name evidence="10" type="ORF">DFP99_1090</name>
</gene>
<dbReference type="PANTHER" id="PTHR42865">
    <property type="entry name" value="PROTON/GLUTAMATE-ASPARTATE SYMPORTER"/>
    <property type="match status" value="1"/>
</dbReference>
<proteinExistence type="inferred from homology"/>
<accession>A0A288QVN8</accession>
<feature type="transmembrane region" description="Helical" evidence="9">
    <location>
        <begin position="178"/>
        <end position="200"/>
    </location>
</feature>
<comment type="subcellular location">
    <subcellularLocation>
        <location evidence="9">Cell membrane</location>
        <topology evidence="9">Multi-pass membrane protein</topology>
    </subcellularLocation>
    <subcellularLocation>
        <location evidence="1">Membrane</location>
        <topology evidence="1">Multi-pass membrane protein</topology>
    </subcellularLocation>
</comment>
<dbReference type="InterPro" id="IPR023025">
    <property type="entry name" value="Ser_Thr_transp_SstT"/>
</dbReference>
<dbReference type="NCBIfam" id="NF010151">
    <property type="entry name" value="PRK13628.1"/>
    <property type="match status" value="1"/>
</dbReference>
<sequence>MKNAWQWWKDQNLVIQIIMGMLLGLLLAVVVPDATWLAIFGTLFVSALKAVAPILVFVLVIAAIAQHKKGVKTNMRTVLGLYFVGTFMAGLVGVLASFLFPTSLQLVKSTQKIDAPSGIGEVLNNLLLKLVDNPINALSQANYIGILAWAILIGFALRHASVSTKVVIQDISVAISAIVNNVIQLAPFGIMGLVYQAVAVNGLGALADYGRLLFVLIGAMLVVALVVNPLIVFVAARRNPYPLVFATLRESGVTAFFTRSSAANIPVNMRLSEKLGLNPDTYAISIPLGATINMAGAAITISVLSLAAAHTLGITVDFWTAVILVLLSAVSAAGASGVAGGSLLLIPMVTSLLGIPGDIAAQVVGVGFIIGVIQDSAETALNSSSDVVFTATAEYAQEFIGNRSREVAVD</sequence>
<dbReference type="KEGG" id="wso:WSWS_01599"/>
<keyword evidence="6 9" id="KW-0029">Amino-acid transport</keyword>
<dbReference type="PANTHER" id="PTHR42865:SF8">
    <property type="entry name" value="SERINE_THREONINE TRANSPORTER SSTT"/>
    <property type="match status" value="1"/>
</dbReference>
<dbReference type="EMBL" id="QRAS01000002">
    <property type="protein sequence ID" value="RDL06701.1"/>
    <property type="molecule type" value="Genomic_DNA"/>
</dbReference>
<dbReference type="RefSeq" id="WP_070230749.1">
    <property type="nucleotide sequence ID" value="NZ_BJYO01000003.1"/>
</dbReference>
<feature type="transmembrane region" description="Helical" evidence="9">
    <location>
        <begin position="282"/>
        <end position="306"/>
    </location>
</feature>
<name>A0A288QVN8_9LACO</name>
<comment type="catalytic activity">
    <reaction evidence="9">
        <text>L-serine(in) + Na(+)(in) = L-serine(out) + Na(+)(out)</text>
        <dbReference type="Rhea" id="RHEA:29575"/>
        <dbReference type="ChEBI" id="CHEBI:29101"/>
        <dbReference type="ChEBI" id="CHEBI:33384"/>
    </reaction>
</comment>
<evidence type="ECO:0000256" key="3">
    <source>
        <dbReference type="ARBA" id="ARBA00022475"/>
    </source>
</evidence>
<keyword evidence="11" id="KW-1185">Reference proteome</keyword>
<feature type="transmembrane region" description="Helical" evidence="9">
    <location>
        <begin position="212"/>
        <end position="236"/>
    </location>
</feature>
<keyword evidence="8 9" id="KW-0472">Membrane</keyword>
<dbReference type="Proteomes" id="UP000254912">
    <property type="component" value="Unassembled WGS sequence"/>
</dbReference>
<feature type="transmembrane region" description="Helical" evidence="9">
    <location>
        <begin position="137"/>
        <end position="157"/>
    </location>
</feature>
<comment type="caution">
    <text evidence="10">The sequence shown here is derived from an EMBL/GenBank/DDBJ whole genome shotgun (WGS) entry which is preliminary data.</text>
</comment>
<feature type="transmembrane region" description="Helical" evidence="9">
    <location>
        <begin position="318"/>
        <end position="346"/>
    </location>
</feature>
<feature type="transmembrane region" description="Helical" evidence="9">
    <location>
        <begin position="37"/>
        <end position="65"/>
    </location>
</feature>
<dbReference type="GeneID" id="94546780"/>
<dbReference type="InterPro" id="IPR001991">
    <property type="entry name" value="Na-dicarboxylate_symporter"/>
</dbReference>
<dbReference type="InterPro" id="IPR036458">
    <property type="entry name" value="Na:dicarbo_symporter_sf"/>
</dbReference>
<keyword evidence="4 9" id="KW-0812">Transmembrane</keyword>
<evidence type="ECO:0000256" key="8">
    <source>
        <dbReference type="ARBA" id="ARBA00023136"/>
    </source>
</evidence>
<evidence type="ECO:0000256" key="9">
    <source>
        <dbReference type="HAMAP-Rule" id="MF_01582"/>
    </source>
</evidence>
<organism evidence="10 11">
    <name type="scientific">Weissella soli</name>
    <dbReference type="NCBI Taxonomy" id="155866"/>
    <lineage>
        <taxon>Bacteria</taxon>
        <taxon>Bacillati</taxon>
        <taxon>Bacillota</taxon>
        <taxon>Bacilli</taxon>
        <taxon>Lactobacillales</taxon>
        <taxon>Lactobacillaceae</taxon>
        <taxon>Weissella</taxon>
    </lineage>
</organism>
<comment type="function">
    <text evidence="9">Involved in the import of serine and threonine into the cell, with the concomitant import of sodium (symport system).</text>
</comment>
<dbReference type="GO" id="GO:0032329">
    <property type="term" value="P:serine transport"/>
    <property type="evidence" value="ECO:0007669"/>
    <property type="project" value="InterPro"/>
</dbReference>
<feature type="transmembrane region" description="Helical" evidence="9">
    <location>
        <begin position="12"/>
        <end position="31"/>
    </location>
</feature>
<keyword evidence="5 9" id="KW-0769">Symport</keyword>
<keyword evidence="3 9" id="KW-1003">Cell membrane</keyword>
<protein>
    <recommendedName>
        <fullName evidence="9">Serine/threonine transporter SstT</fullName>
    </recommendedName>
    <alternativeName>
        <fullName evidence="9">Na(+)/serine-threonine symporter</fullName>
    </alternativeName>
</protein>
<keyword evidence="7 9" id="KW-1133">Transmembrane helix</keyword>
<dbReference type="GO" id="GO:0005886">
    <property type="term" value="C:plasma membrane"/>
    <property type="evidence" value="ECO:0007669"/>
    <property type="project" value="UniProtKB-SubCell"/>
</dbReference>
<evidence type="ECO:0000256" key="7">
    <source>
        <dbReference type="ARBA" id="ARBA00022989"/>
    </source>
</evidence>
<evidence type="ECO:0000256" key="5">
    <source>
        <dbReference type="ARBA" id="ARBA00022847"/>
    </source>
</evidence>
<dbReference type="Gene3D" id="1.10.3860.10">
    <property type="entry name" value="Sodium:dicarboxylate symporter"/>
    <property type="match status" value="1"/>
</dbReference>
<dbReference type="AlphaFoldDB" id="A0A288QVN8"/>
<evidence type="ECO:0000256" key="6">
    <source>
        <dbReference type="ARBA" id="ARBA00022970"/>
    </source>
</evidence>
<evidence type="ECO:0000313" key="11">
    <source>
        <dbReference type="Proteomes" id="UP000254912"/>
    </source>
</evidence>
<comment type="similarity">
    <text evidence="9">Belongs to the dicarboxylate/amino acid:cation symporter (DAACS) (TC 2.A.23) family.</text>
</comment>
<reference evidence="10 11" key="1">
    <citation type="submission" date="2018-07" db="EMBL/GenBank/DDBJ databases">
        <title>Genomic Encyclopedia of Type Strains, Phase III (KMG-III): the genomes of soil and plant-associated and newly described type strains.</title>
        <authorList>
            <person name="Whitman W."/>
        </authorList>
    </citation>
    <scope>NUCLEOTIDE SEQUENCE [LARGE SCALE GENOMIC DNA]</scope>
    <source>
        <strain evidence="10 11">CECT 7031</strain>
    </source>
</reference>
<dbReference type="FunFam" id="1.10.3860.10:FF:000003">
    <property type="entry name" value="Serine/threonine transporter sstT"/>
    <property type="match status" value="1"/>
</dbReference>